<accession>A0A2P2N2A5</accession>
<reference evidence="1" key="1">
    <citation type="submission" date="2018-02" db="EMBL/GenBank/DDBJ databases">
        <title>Rhizophora mucronata_Transcriptome.</title>
        <authorList>
            <person name="Meera S.P."/>
            <person name="Sreeshan A."/>
            <person name="Augustine A."/>
        </authorList>
    </citation>
    <scope>NUCLEOTIDE SEQUENCE</scope>
    <source>
        <tissue evidence="1">Leaf</tissue>
    </source>
</reference>
<sequence length="24" mass="2847">MLYFAPCITNLQCIYTLFLVPRNI</sequence>
<evidence type="ECO:0000313" key="1">
    <source>
        <dbReference type="EMBL" id="MBX36603.1"/>
    </source>
</evidence>
<protein>
    <submittedName>
        <fullName evidence="1">Uncharacterized protein</fullName>
    </submittedName>
</protein>
<organism evidence="1">
    <name type="scientific">Rhizophora mucronata</name>
    <name type="common">Asiatic mangrove</name>
    <dbReference type="NCBI Taxonomy" id="61149"/>
    <lineage>
        <taxon>Eukaryota</taxon>
        <taxon>Viridiplantae</taxon>
        <taxon>Streptophyta</taxon>
        <taxon>Embryophyta</taxon>
        <taxon>Tracheophyta</taxon>
        <taxon>Spermatophyta</taxon>
        <taxon>Magnoliopsida</taxon>
        <taxon>eudicotyledons</taxon>
        <taxon>Gunneridae</taxon>
        <taxon>Pentapetalae</taxon>
        <taxon>rosids</taxon>
        <taxon>fabids</taxon>
        <taxon>Malpighiales</taxon>
        <taxon>Rhizophoraceae</taxon>
        <taxon>Rhizophora</taxon>
    </lineage>
</organism>
<dbReference type="EMBL" id="GGEC01056119">
    <property type="protein sequence ID" value="MBX36603.1"/>
    <property type="molecule type" value="Transcribed_RNA"/>
</dbReference>
<dbReference type="AlphaFoldDB" id="A0A2P2N2A5"/>
<proteinExistence type="predicted"/>
<name>A0A2P2N2A5_RHIMU</name>